<feature type="compositionally biased region" description="Gly residues" evidence="4">
    <location>
        <begin position="40"/>
        <end position="51"/>
    </location>
</feature>
<keyword evidence="3 5" id="KW-0472">Membrane</keyword>
<dbReference type="GO" id="GO:0016757">
    <property type="term" value="F:glycosyltransferase activity"/>
    <property type="evidence" value="ECO:0007669"/>
    <property type="project" value="UniProtKB-KW"/>
</dbReference>
<comment type="subcellular location">
    <subcellularLocation>
        <location evidence="1">Membrane</location>
    </subcellularLocation>
</comment>
<sequence length="657" mass="68083">MPTTDKLPATGKTRATGKVARTTSRSAKPPARTAALTPRAGGGSGGGGQGVGRPATAATPSPARPEKRQRWVMAVALLVLLFFAGRLVYVQVVIGPKLAASAEATRTQSHVTLAHRGDITDADGVVLATSIDRYTVSADQETIPNFVPSKRHTIDGKAVEETGAVGLAKLLAPILDRSAPELAAELSGTNGRVNRNVVLAKGVVPEVQRQIAELGVSAYISTRLTTTRTYPAGTTAGNIIGYMGEGESTENMVGRGGIEAAYDDLLTGTPGSESFQRAGGAGGVRIPGSTQETVEAVPGSSVALTLVRDIGWKAQDAVDKAVAETGADYAIAVVQDVKTQEVLALADSGAIDPNDRSDARVADGSRAVKDVFAPGSTGKVITMAAAIEEGLATPATQYEVNDRYTTANGETFKDSHPHDMERMTLAGILAQSSNTGTVMVGQDIPKQQREDYLRKFGFGSKTGLGLPGESAGILDSAKNWDGRTEYAVLFGQGLAVNAVQATSVFSTIANGGVRVAPTLLKGTTGPDGVFVPAPERETTQVVSESTADQVLHMMEAVVEEGSGTEAAIGGYRIAGKTGTAEEVGAGGGLTDIMASFIGVAPADDPQYTVAVFLKNPRTNIFGGMVAAPVFKDLMSFTLQNRNVPPSSVVEAPYPTTW</sequence>
<keyword evidence="5" id="KW-1133">Transmembrane helix</keyword>
<comment type="caution">
    <text evidence="8">The sequence shown here is derived from an EMBL/GenBank/DDBJ whole genome shotgun (WGS) entry which is preliminary data.</text>
</comment>
<dbReference type="Gene3D" id="3.40.710.10">
    <property type="entry name" value="DD-peptidase/beta-lactamase superfamily"/>
    <property type="match status" value="1"/>
</dbReference>
<feature type="region of interest" description="Disordered" evidence="4">
    <location>
        <begin position="1"/>
        <end position="66"/>
    </location>
</feature>
<dbReference type="SUPFAM" id="SSF56601">
    <property type="entry name" value="beta-lactamase/transpeptidase-like"/>
    <property type="match status" value="1"/>
</dbReference>
<keyword evidence="9" id="KW-1185">Reference proteome</keyword>
<organism evidence="8 9">
    <name type="scientific">Oerskovia enterophila</name>
    <dbReference type="NCBI Taxonomy" id="43678"/>
    <lineage>
        <taxon>Bacteria</taxon>
        <taxon>Bacillati</taxon>
        <taxon>Actinomycetota</taxon>
        <taxon>Actinomycetes</taxon>
        <taxon>Micrococcales</taxon>
        <taxon>Cellulomonadaceae</taxon>
        <taxon>Oerskovia</taxon>
    </lineage>
</organism>
<evidence type="ECO:0000259" key="7">
    <source>
        <dbReference type="Pfam" id="PF03717"/>
    </source>
</evidence>
<dbReference type="Gene3D" id="3.90.1310.10">
    <property type="entry name" value="Penicillin-binding protein 2a (Domain 2)"/>
    <property type="match status" value="1"/>
</dbReference>
<evidence type="ECO:0000256" key="5">
    <source>
        <dbReference type="SAM" id="Phobius"/>
    </source>
</evidence>
<dbReference type="Pfam" id="PF00905">
    <property type="entry name" value="Transpeptidase"/>
    <property type="match status" value="1"/>
</dbReference>
<feature type="domain" description="Penicillin-binding protein dimerisation" evidence="7">
    <location>
        <begin position="114"/>
        <end position="276"/>
    </location>
</feature>
<dbReference type="Gene3D" id="3.30.450.330">
    <property type="match status" value="1"/>
</dbReference>
<dbReference type="EC" id="2.4.1.129" evidence="8"/>
<dbReference type="InterPro" id="IPR012338">
    <property type="entry name" value="Beta-lactam/transpept-like"/>
</dbReference>
<evidence type="ECO:0000256" key="2">
    <source>
        <dbReference type="ARBA" id="ARBA00007171"/>
    </source>
</evidence>
<feature type="domain" description="Penicillin-binding protein transpeptidase" evidence="6">
    <location>
        <begin position="331"/>
        <end position="634"/>
    </location>
</feature>
<accession>A0ABX2Y4V2</accession>
<protein>
    <submittedName>
        <fullName evidence="8">Penicillin-binding protein PbpB</fullName>
        <ecNumber evidence="8">2.4.1.129</ecNumber>
    </submittedName>
</protein>
<dbReference type="InterPro" id="IPR005311">
    <property type="entry name" value="PBP_dimer"/>
</dbReference>
<evidence type="ECO:0000256" key="4">
    <source>
        <dbReference type="SAM" id="MobiDB-lite"/>
    </source>
</evidence>
<reference evidence="8 9" key="1">
    <citation type="submission" date="2016-06" db="EMBL/GenBank/DDBJ databases">
        <title>Genome sequence of Oerskovia enterophila DSM 43852.</title>
        <authorList>
            <person name="Poehlein A."/>
            <person name="Jag V."/>
            <person name="Bengelsdorf F.R."/>
            <person name="Daniel R."/>
            <person name="Duerre P."/>
        </authorList>
    </citation>
    <scope>NUCLEOTIDE SEQUENCE [LARGE SCALE GENOMIC DNA]</scope>
    <source>
        <strain evidence="8 9">DSM 43852</strain>
    </source>
</reference>
<evidence type="ECO:0000313" key="9">
    <source>
        <dbReference type="Proteomes" id="UP000093412"/>
    </source>
</evidence>
<comment type="similarity">
    <text evidence="2">Belongs to the transpeptidase family.</text>
</comment>
<keyword evidence="8" id="KW-0328">Glycosyltransferase</keyword>
<dbReference type="EMBL" id="MAQA01000016">
    <property type="protein sequence ID" value="OCI31588.1"/>
    <property type="molecule type" value="Genomic_DNA"/>
</dbReference>
<dbReference type="PANTHER" id="PTHR30627:SF1">
    <property type="entry name" value="PEPTIDOGLYCAN D,D-TRANSPEPTIDASE FTSI"/>
    <property type="match status" value="1"/>
</dbReference>
<dbReference type="Proteomes" id="UP000093412">
    <property type="component" value="Unassembled WGS sequence"/>
</dbReference>
<keyword evidence="5" id="KW-0812">Transmembrane</keyword>
<gene>
    <name evidence="8" type="primary">pbpB</name>
    <name evidence="8" type="ORF">OERS_17150</name>
</gene>
<dbReference type="PANTHER" id="PTHR30627">
    <property type="entry name" value="PEPTIDOGLYCAN D,D-TRANSPEPTIDASE"/>
    <property type="match status" value="1"/>
</dbReference>
<dbReference type="Pfam" id="PF03717">
    <property type="entry name" value="PBP_dimer"/>
    <property type="match status" value="1"/>
</dbReference>
<name>A0ABX2Y4V2_9CELL</name>
<keyword evidence="8" id="KW-0808">Transferase</keyword>
<feature type="compositionally biased region" description="Low complexity" evidence="4">
    <location>
        <begin position="52"/>
        <end position="61"/>
    </location>
</feature>
<evidence type="ECO:0000256" key="1">
    <source>
        <dbReference type="ARBA" id="ARBA00004370"/>
    </source>
</evidence>
<evidence type="ECO:0000256" key="3">
    <source>
        <dbReference type="ARBA" id="ARBA00023136"/>
    </source>
</evidence>
<evidence type="ECO:0000313" key="8">
    <source>
        <dbReference type="EMBL" id="OCI31588.1"/>
    </source>
</evidence>
<dbReference type="InterPro" id="IPR001460">
    <property type="entry name" value="PCN-bd_Tpept"/>
</dbReference>
<dbReference type="InterPro" id="IPR050515">
    <property type="entry name" value="Beta-lactam/transpept"/>
</dbReference>
<proteinExistence type="inferred from homology"/>
<evidence type="ECO:0000259" key="6">
    <source>
        <dbReference type="Pfam" id="PF00905"/>
    </source>
</evidence>
<feature type="compositionally biased region" description="Low complexity" evidence="4">
    <location>
        <begin position="27"/>
        <end position="39"/>
    </location>
</feature>
<dbReference type="SUPFAM" id="SSF56519">
    <property type="entry name" value="Penicillin binding protein dimerisation domain"/>
    <property type="match status" value="1"/>
</dbReference>
<feature type="transmembrane region" description="Helical" evidence="5">
    <location>
        <begin position="71"/>
        <end position="89"/>
    </location>
</feature>
<dbReference type="InterPro" id="IPR036138">
    <property type="entry name" value="PBP_dimer_sf"/>
</dbReference>